<comment type="cofactor">
    <cofactor evidence="2">
        <name>[4Fe-4S] cluster</name>
        <dbReference type="ChEBI" id="CHEBI:49883"/>
    </cofactor>
</comment>
<evidence type="ECO:0000256" key="5">
    <source>
        <dbReference type="ARBA" id="ARBA00012045"/>
    </source>
</evidence>
<keyword evidence="9" id="KW-0378">Hydrolase</keyword>
<dbReference type="Gene3D" id="1.10.1670.10">
    <property type="entry name" value="Helix-hairpin-Helix base-excision DNA repair enzymes (C-terminal)"/>
    <property type="match status" value="1"/>
</dbReference>
<dbReference type="GO" id="GO:0006284">
    <property type="term" value="P:base-excision repair"/>
    <property type="evidence" value="ECO:0007669"/>
    <property type="project" value="InterPro"/>
</dbReference>
<comment type="caution">
    <text evidence="15">The sequence shown here is derived from an EMBL/GenBank/DDBJ whole genome shotgun (WGS) entry which is preliminary data.</text>
</comment>
<dbReference type="InterPro" id="IPR023170">
    <property type="entry name" value="HhH_base_excis_C"/>
</dbReference>
<feature type="domain" description="HhH-GPD" evidence="14">
    <location>
        <begin position="49"/>
        <end position="202"/>
    </location>
</feature>
<comment type="catalytic activity">
    <reaction evidence="1">
        <text>Hydrolyzes free adenine bases from 7,8-dihydro-8-oxoguanine:adenine mismatched double-stranded DNA, leaving an apurinic site.</text>
        <dbReference type="EC" id="3.2.2.31"/>
    </reaction>
</comment>
<dbReference type="EC" id="3.2.2.31" evidence="5"/>
<dbReference type="InterPro" id="IPR003265">
    <property type="entry name" value="HhH-GPD_domain"/>
</dbReference>
<dbReference type="InterPro" id="IPR015797">
    <property type="entry name" value="NUDIX_hydrolase-like_dom_sf"/>
</dbReference>
<evidence type="ECO:0000256" key="8">
    <source>
        <dbReference type="ARBA" id="ARBA00022763"/>
    </source>
</evidence>
<keyword evidence="16" id="KW-1185">Reference proteome</keyword>
<accession>A0A934VWZ1</accession>
<dbReference type="AlphaFoldDB" id="A0A934VWZ1"/>
<evidence type="ECO:0000256" key="4">
    <source>
        <dbReference type="ARBA" id="ARBA00008343"/>
    </source>
</evidence>
<dbReference type="SUPFAM" id="SSF48150">
    <property type="entry name" value="DNA-glycosylase"/>
    <property type="match status" value="1"/>
</dbReference>
<comment type="function">
    <text evidence="3">Adenine glycosylase active on G-A mispairs. MutY also corrects error-prone DNA synthesis past GO lesions which are due to the oxidatively damaged form of guanine: 7,8-dihydro-8-oxoguanine (8-oxo-dGTP).</text>
</comment>
<sequence length="338" mass="37967">MLKPVFQSDPLEHRADFQNALVGWFEKNRRDYPWRRTHDPYAVLVSEVMLQQTQIATVLGRGFFLRFLEAFPDVTSLAAADDEKLLKAWEGLGYYRRARMLRETAREVISRHAGKFPEELDALLDLPGVGRYTAGALRAFAFGLPAVVVDGNVARVISRLLDFRGVIDDSSGLKFIWDTAGLLADEDRPRSYHAGLMELGQRICRPGVPDCLACPVGAYCKTRDPQLLPAKKPRVTVTEVDEHALWLMDSAGRVLMHCERGKRRQGLWKLPTRTAEEVSGLSMVSESRYSITRYKVTLRVYTGGTAAEGDTWVAGDELLQLAMPSPFRRVVETLVGEI</sequence>
<dbReference type="CDD" id="cd00056">
    <property type="entry name" value="ENDO3c"/>
    <property type="match status" value="1"/>
</dbReference>
<keyword evidence="8" id="KW-0227">DNA damage</keyword>
<name>A0A934VWZ1_9BACT</name>
<protein>
    <recommendedName>
        <fullName evidence="6">Adenine DNA glycosylase</fullName>
        <ecNumber evidence="5">3.2.2.31</ecNumber>
    </recommendedName>
</protein>
<keyword evidence="13" id="KW-0326">Glycosidase</keyword>
<evidence type="ECO:0000313" key="16">
    <source>
        <dbReference type="Proteomes" id="UP000603141"/>
    </source>
</evidence>
<gene>
    <name evidence="15" type="ORF">JIN85_11400</name>
</gene>
<dbReference type="GO" id="GO:0035485">
    <property type="term" value="F:adenine/guanine mispair binding"/>
    <property type="evidence" value="ECO:0007669"/>
    <property type="project" value="TreeGrafter"/>
</dbReference>
<evidence type="ECO:0000256" key="6">
    <source>
        <dbReference type="ARBA" id="ARBA00022023"/>
    </source>
</evidence>
<dbReference type="EMBL" id="JAENIJ010000016">
    <property type="protein sequence ID" value="MBK1883024.1"/>
    <property type="molecule type" value="Genomic_DNA"/>
</dbReference>
<keyword evidence="7" id="KW-0479">Metal-binding</keyword>
<keyword evidence="10" id="KW-0408">Iron</keyword>
<evidence type="ECO:0000256" key="12">
    <source>
        <dbReference type="ARBA" id="ARBA00023204"/>
    </source>
</evidence>
<dbReference type="InterPro" id="IPR011257">
    <property type="entry name" value="DNA_glycosylase"/>
</dbReference>
<keyword evidence="11" id="KW-0411">Iron-sulfur</keyword>
<dbReference type="InterPro" id="IPR044298">
    <property type="entry name" value="MIG/MutY"/>
</dbReference>
<dbReference type="PANTHER" id="PTHR42944:SF1">
    <property type="entry name" value="ADENINE DNA GLYCOSYLASE"/>
    <property type="match status" value="1"/>
</dbReference>
<comment type="similarity">
    <text evidence="4">Belongs to the Nth/MutY family.</text>
</comment>
<evidence type="ECO:0000313" key="15">
    <source>
        <dbReference type="EMBL" id="MBK1883024.1"/>
    </source>
</evidence>
<organism evidence="15 16">
    <name type="scientific">Luteolibacter pohnpeiensis</name>
    <dbReference type="NCBI Taxonomy" id="454153"/>
    <lineage>
        <taxon>Bacteria</taxon>
        <taxon>Pseudomonadati</taxon>
        <taxon>Verrucomicrobiota</taxon>
        <taxon>Verrucomicrobiia</taxon>
        <taxon>Verrucomicrobiales</taxon>
        <taxon>Verrucomicrobiaceae</taxon>
        <taxon>Luteolibacter</taxon>
    </lineage>
</organism>
<dbReference type="PANTHER" id="PTHR42944">
    <property type="entry name" value="ADENINE DNA GLYCOSYLASE"/>
    <property type="match status" value="1"/>
</dbReference>
<evidence type="ECO:0000256" key="13">
    <source>
        <dbReference type="ARBA" id="ARBA00023295"/>
    </source>
</evidence>
<dbReference type="InterPro" id="IPR004036">
    <property type="entry name" value="Endonuclease-III-like_CS2"/>
</dbReference>
<dbReference type="RefSeq" id="WP_200270729.1">
    <property type="nucleotide sequence ID" value="NZ_JAENIJ010000016.1"/>
</dbReference>
<dbReference type="Pfam" id="PF00730">
    <property type="entry name" value="HhH-GPD"/>
    <property type="match status" value="1"/>
</dbReference>
<evidence type="ECO:0000256" key="2">
    <source>
        <dbReference type="ARBA" id="ARBA00001966"/>
    </source>
</evidence>
<evidence type="ECO:0000256" key="7">
    <source>
        <dbReference type="ARBA" id="ARBA00022723"/>
    </source>
</evidence>
<dbReference type="SUPFAM" id="SSF55811">
    <property type="entry name" value="Nudix"/>
    <property type="match status" value="1"/>
</dbReference>
<evidence type="ECO:0000256" key="10">
    <source>
        <dbReference type="ARBA" id="ARBA00023004"/>
    </source>
</evidence>
<evidence type="ECO:0000256" key="9">
    <source>
        <dbReference type="ARBA" id="ARBA00022801"/>
    </source>
</evidence>
<dbReference type="GO" id="GO:0032357">
    <property type="term" value="F:oxidized purine DNA binding"/>
    <property type="evidence" value="ECO:0007669"/>
    <property type="project" value="TreeGrafter"/>
</dbReference>
<dbReference type="SMART" id="SM00478">
    <property type="entry name" value="ENDO3c"/>
    <property type="match status" value="1"/>
</dbReference>
<evidence type="ECO:0000256" key="3">
    <source>
        <dbReference type="ARBA" id="ARBA00002933"/>
    </source>
</evidence>
<dbReference type="PROSITE" id="PS01155">
    <property type="entry name" value="ENDONUCLEASE_III_2"/>
    <property type="match status" value="1"/>
</dbReference>
<evidence type="ECO:0000259" key="14">
    <source>
        <dbReference type="SMART" id="SM00478"/>
    </source>
</evidence>
<dbReference type="GO" id="GO:0046872">
    <property type="term" value="F:metal ion binding"/>
    <property type="evidence" value="ECO:0007669"/>
    <property type="project" value="UniProtKB-KW"/>
</dbReference>
<dbReference type="Gene3D" id="1.10.340.30">
    <property type="entry name" value="Hypothetical protein, domain 2"/>
    <property type="match status" value="1"/>
</dbReference>
<keyword evidence="12" id="KW-0234">DNA repair</keyword>
<proteinExistence type="inferred from homology"/>
<dbReference type="GO" id="GO:0034039">
    <property type="term" value="F:8-oxo-7,8-dihydroguanine DNA N-glycosylase activity"/>
    <property type="evidence" value="ECO:0007669"/>
    <property type="project" value="TreeGrafter"/>
</dbReference>
<evidence type="ECO:0000256" key="11">
    <source>
        <dbReference type="ARBA" id="ARBA00023014"/>
    </source>
</evidence>
<dbReference type="GO" id="GO:0006298">
    <property type="term" value="P:mismatch repair"/>
    <property type="evidence" value="ECO:0007669"/>
    <property type="project" value="TreeGrafter"/>
</dbReference>
<evidence type="ECO:0000256" key="1">
    <source>
        <dbReference type="ARBA" id="ARBA00000843"/>
    </source>
</evidence>
<dbReference type="Proteomes" id="UP000603141">
    <property type="component" value="Unassembled WGS sequence"/>
</dbReference>
<dbReference type="GO" id="GO:0051536">
    <property type="term" value="F:iron-sulfur cluster binding"/>
    <property type="evidence" value="ECO:0007669"/>
    <property type="project" value="UniProtKB-KW"/>
</dbReference>
<reference evidence="15" key="1">
    <citation type="submission" date="2021-01" db="EMBL/GenBank/DDBJ databases">
        <title>Modified the classification status of verrucomicrobia.</title>
        <authorList>
            <person name="Feng X."/>
        </authorList>
    </citation>
    <scope>NUCLEOTIDE SEQUENCE</scope>
    <source>
        <strain evidence="15">KCTC 22041</strain>
    </source>
</reference>
<dbReference type="GO" id="GO:0000701">
    <property type="term" value="F:purine-specific mismatch base pair DNA N-glycosylase activity"/>
    <property type="evidence" value="ECO:0007669"/>
    <property type="project" value="UniProtKB-EC"/>
</dbReference>